<evidence type="ECO:0000313" key="1">
    <source>
        <dbReference type="EMBL" id="CAF9910081.1"/>
    </source>
</evidence>
<dbReference type="PANTHER" id="PTHR38791">
    <property type="entry name" value="ZN(II)2CYS6 TRANSCRIPTION FACTOR (EUROFUNG)-RELATED-RELATED"/>
    <property type="match status" value="1"/>
</dbReference>
<keyword evidence="2" id="KW-1185">Reference proteome</keyword>
<sequence>MPTDWLNQSVCMFFHDYVILPSDSTAGFGFLQGAPEMWKKQLDGDASPFKEAVSAVALASFAHRSSCFDYMVPQSRQRYGKALQLLSTALRDQKDLKKDSTLATVLCLGIYEAVSGDVPSGATNWGSHVDVLEHLLRARLSDGVEPTSSKLWSYSAHAYLQQRNLSQWNRPSKEAEFLVSNMRQDYPVKRLGGLVCETCHMLARANEFLSQATFDADSTTTLSEITRLSNLLDQRLSAWSNEVSGSYRFTSIETPDGFFCPSIGSDPRSRNTIHVYGNPVIAAMWNIYRGARIFLLYGLMKCLTRGQQCGVINSYCPKIIDMNRQASDTLHDLFNDICASVPYLLGELDQQGNLQQCRQSKAVGGFLLLWPLRTILLLDMVDPVQKAWITKQLEHVKYSLGIHRATDPFPQFPKGK</sequence>
<accession>A0A8H3ENW0</accession>
<dbReference type="Proteomes" id="UP000664203">
    <property type="component" value="Unassembled WGS sequence"/>
</dbReference>
<dbReference type="AlphaFoldDB" id="A0A8H3ENW0"/>
<evidence type="ECO:0000313" key="2">
    <source>
        <dbReference type="Proteomes" id="UP000664203"/>
    </source>
</evidence>
<dbReference type="InterPro" id="IPR053175">
    <property type="entry name" value="DHMBA_Reg_Transcription_Factor"/>
</dbReference>
<gene>
    <name evidence="1" type="ORF">ALECFALPRED_006151</name>
</gene>
<proteinExistence type="predicted"/>
<reference evidence="1" key="1">
    <citation type="submission" date="2021-03" db="EMBL/GenBank/DDBJ databases">
        <authorList>
            <person name="Tagirdzhanova G."/>
        </authorList>
    </citation>
    <scope>NUCLEOTIDE SEQUENCE</scope>
</reference>
<protein>
    <submittedName>
        <fullName evidence="1">Uncharacterized protein</fullName>
    </submittedName>
</protein>
<dbReference type="Pfam" id="PF11951">
    <property type="entry name" value="Fungal_trans_2"/>
    <property type="match status" value="1"/>
</dbReference>
<dbReference type="InterPro" id="IPR021858">
    <property type="entry name" value="Fun_TF"/>
</dbReference>
<name>A0A8H3ENW0_9LECA</name>
<comment type="caution">
    <text evidence="1">The sequence shown here is derived from an EMBL/GenBank/DDBJ whole genome shotgun (WGS) entry which is preliminary data.</text>
</comment>
<organism evidence="1 2">
    <name type="scientific">Alectoria fallacina</name>
    <dbReference type="NCBI Taxonomy" id="1903189"/>
    <lineage>
        <taxon>Eukaryota</taxon>
        <taxon>Fungi</taxon>
        <taxon>Dikarya</taxon>
        <taxon>Ascomycota</taxon>
        <taxon>Pezizomycotina</taxon>
        <taxon>Lecanoromycetes</taxon>
        <taxon>OSLEUM clade</taxon>
        <taxon>Lecanoromycetidae</taxon>
        <taxon>Lecanorales</taxon>
        <taxon>Lecanorineae</taxon>
        <taxon>Parmeliaceae</taxon>
        <taxon>Alectoria</taxon>
    </lineage>
</organism>
<dbReference type="EMBL" id="CAJPDR010000039">
    <property type="protein sequence ID" value="CAF9910081.1"/>
    <property type="molecule type" value="Genomic_DNA"/>
</dbReference>
<dbReference type="OrthoDB" id="4491390at2759"/>